<protein>
    <submittedName>
        <fullName evidence="1">Uncharacterized protein</fullName>
    </submittedName>
</protein>
<dbReference type="OrthoDB" id="10043784at2759"/>
<accession>A0A8J2KTW8</accession>
<name>A0A8J2KTW8_9HEXA</name>
<dbReference type="AlphaFoldDB" id="A0A8J2KTW8"/>
<reference evidence="1" key="1">
    <citation type="submission" date="2021-06" db="EMBL/GenBank/DDBJ databases">
        <authorList>
            <person name="Hodson N. C."/>
            <person name="Mongue J. A."/>
            <person name="Jaron S. K."/>
        </authorList>
    </citation>
    <scope>NUCLEOTIDE SEQUENCE</scope>
</reference>
<sequence>MIDLLEPFRKMTVYLSKAKIPTMALSAAVYIELYNHLESYK</sequence>
<evidence type="ECO:0000313" key="2">
    <source>
        <dbReference type="Proteomes" id="UP000708208"/>
    </source>
</evidence>
<gene>
    <name evidence="1" type="ORF">AFUS01_LOCUS29510</name>
</gene>
<organism evidence="1 2">
    <name type="scientific">Allacma fusca</name>
    <dbReference type="NCBI Taxonomy" id="39272"/>
    <lineage>
        <taxon>Eukaryota</taxon>
        <taxon>Metazoa</taxon>
        <taxon>Ecdysozoa</taxon>
        <taxon>Arthropoda</taxon>
        <taxon>Hexapoda</taxon>
        <taxon>Collembola</taxon>
        <taxon>Symphypleona</taxon>
        <taxon>Sminthuridae</taxon>
        <taxon>Allacma</taxon>
    </lineage>
</organism>
<keyword evidence="2" id="KW-1185">Reference proteome</keyword>
<comment type="caution">
    <text evidence="1">The sequence shown here is derived from an EMBL/GenBank/DDBJ whole genome shotgun (WGS) entry which is preliminary data.</text>
</comment>
<feature type="non-terminal residue" evidence="1">
    <location>
        <position position="1"/>
    </location>
</feature>
<dbReference type="Proteomes" id="UP000708208">
    <property type="component" value="Unassembled WGS sequence"/>
</dbReference>
<dbReference type="EMBL" id="CAJVCH010437433">
    <property type="protein sequence ID" value="CAG7819039.1"/>
    <property type="molecule type" value="Genomic_DNA"/>
</dbReference>
<proteinExistence type="predicted"/>
<evidence type="ECO:0000313" key="1">
    <source>
        <dbReference type="EMBL" id="CAG7819039.1"/>
    </source>
</evidence>